<sequence>MTSAQWGCRAHDMKLFAERTETGELCSQHYDRIGPKHGHRPPRPRNKSVNLNRPWRSFVEHILTKTLPTNTTVGSESEGIIRLIR</sequence>
<keyword evidence="3" id="KW-1185">Reference proteome</keyword>
<feature type="region of interest" description="Disordered" evidence="1">
    <location>
        <begin position="30"/>
        <end position="51"/>
    </location>
</feature>
<gene>
    <name evidence="2" type="ORF">MUK42_36115</name>
</gene>
<evidence type="ECO:0000256" key="1">
    <source>
        <dbReference type="SAM" id="MobiDB-lite"/>
    </source>
</evidence>
<dbReference type="AlphaFoldDB" id="A0A9E7KQT2"/>
<reference evidence="2" key="1">
    <citation type="submission" date="2022-05" db="EMBL/GenBank/DDBJ databases">
        <title>The Musa troglodytarum L. genome provides insights into the mechanism of non-climacteric behaviour and enrichment of carotenoids.</title>
        <authorList>
            <person name="Wang J."/>
        </authorList>
    </citation>
    <scope>NUCLEOTIDE SEQUENCE</scope>
    <source>
        <tissue evidence="2">Leaf</tissue>
    </source>
</reference>
<evidence type="ECO:0000313" key="3">
    <source>
        <dbReference type="Proteomes" id="UP001055439"/>
    </source>
</evidence>
<proteinExistence type="predicted"/>
<protein>
    <submittedName>
        <fullName evidence="2">Uncharacterized protein</fullName>
    </submittedName>
</protein>
<dbReference type="EMBL" id="CP097510">
    <property type="protein sequence ID" value="URE28267.1"/>
    <property type="molecule type" value="Genomic_DNA"/>
</dbReference>
<name>A0A9E7KQT2_9LILI</name>
<feature type="compositionally biased region" description="Basic residues" evidence="1">
    <location>
        <begin position="35"/>
        <end position="46"/>
    </location>
</feature>
<evidence type="ECO:0000313" key="2">
    <source>
        <dbReference type="EMBL" id="URE28267.1"/>
    </source>
</evidence>
<dbReference type="Proteomes" id="UP001055439">
    <property type="component" value="Chromosome 8"/>
</dbReference>
<organism evidence="2 3">
    <name type="scientific">Musa troglodytarum</name>
    <name type="common">fe'i banana</name>
    <dbReference type="NCBI Taxonomy" id="320322"/>
    <lineage>
        <taxon>Eukaryota</taxon>
        <taxon>Viridiplantae</taxon>
        <taxon>Streptophyta</taxon>
        <taxon>Embryophyta</taxon>
        <taxon>Tracheophyta</taxon>
        <taxon>Spermatophyta</taxon>
        <taxon>Magnoliopsida</taxon>
        <taxon>Liliopsida</taxon>
        <taxon>Zingiberales</taxon>
        <taxon>Musaceae</taxon>
        <taxon>Musa</taxon>
    </lineage>
</organism>
<accession>A0A9E7KQT2</accession>